<gene>
    <name evidence="1" type="ORF">POCTA_138.1.T0370222</name>
</gene>
<reference evidence="1" key="1">
    <citation type="submission" date="2021-01" db="EMBL/GenBank/DDBJ databases">
        <authorList>
            <consortium name="Genoscope - CEA"/>
            <person name="William W."/>
        </authorList>
    </citation>
    <scope>NUCLEOTIDE SEQUENCE</scope>
</reference>
<sequence>MGDETLFADIQFVGELCLLIKKILLHQKDDSKFKKLHGESYLFYYHLKQIEIVDQYVIENKNLILQYLKELILFSVKIPFAISLDKTRDVTKVRERLSLN</sequence>
<accession>A0A8S1U6Z3</accession>
<dbReference type="OMA" id="VREIHTL"/>
<dbReference type="EMBL" id="CAJJDP010000037">
    <property type="protein sequence ID" value="CAD8159873.1"/>
    <property type="molecule type" value="Genomic_DNA"/>
</dbReference>
<comment type="caution">
    <text evidence="1">The sequence shown here is derived from an EMBL/GenBank/DDBJ whole genome shotgun (WGS) entry which is preliminary data.</text>
</comment>
<protein>
    <submittedName>
        <fullName evidence="1">Uncharacterized protein</fullName>
    </submittedName>
</protein>
<dbReference type="Proteomes" id="UP000683925">
    <property type="component" value="Unassembled WGS sequence"/>
</dbReference>
<keyword evidence="2" id="KW-1185">Reference proteome</keyword>
<name>A0A8S1U6Z3_PAROT</name>
<evidence type="ECO:0000313" key="1">
    <source>
        <dbReference type="EMBL" id="CAD8159873.1"/>
    </source>
</evidence>
<dbReference type="AlphaFoldDB" id="A0A8S1U6Z3"/>
<organism evidence="1 2">
    <name type="scientific">Paramecium octaurelia</name>
    <dbReference type="NCBI Taxonomy" id="43137"/>
    <lineage>
        <taxon>Eukaryota</taxon>
        <taxon>Sar</taxon>
        <taxon>Alveolata</taxon>
        <taxon>Ciliophora</taxon>
        <taxon>Intramacronucleata</taxon>
        <taxon>Oligohymenophorea</taxon>
        <taxon>Peniculida</taxon>
        <taxon>Parameciidae</taxon>
        <taxon>Paramecium</taxon>
    </lineage>
</organism>
<proteinExistence type="predicted"/>
<evidence type="ECO:0000313" key="2">
    <source>
        <dbReference type="Proteomes" id="UP000683925"/>
    </source>
</evidence>